<accession>A0ABN3TF77</accession>
<keyword evidence="2" id="KW-1185">Reference proteome</keyword>
<proteinExistence type="predicted"/>
<name>A0ABN3TF77_9ACTN</name>
<gene>
    <name evidence="1" type="ORF">GCM10010310_73190</name>
</gene>
<evidence type="ECO:0000313" key="1">
    <source>
        <dbReference type="EMBL" id="GAA2702433.1"/>
    </source>
</evidence>
<dbReference type="EMBL" id="BAAASK010000038">
    <property type="protein sequence ID" value="GAA2702433.1"/>
    <property type="molecule type" value="Genomic_DNA"/>
</dbReference>
<evidence type="ECO:0000313" key="2">
    <source>
        <dbReference type="Proteomes" id="UP001499989"/>
    </source>
</evidence>
<sequence length="156" mass="17395">MQQGFPPHLRVTIICRIGGGDPREPQKTNEGENVEIQITDGVVRRVHGGQNAPMNGLAIQARTIANFLPLSCVRAGANIVHNSDANYTGIRFDTKVGPVVLEMPSDEGPYRLVHELIEPDEQGRTEVEMRRFPQIYKPRGVAHITAEFLRTRGFLK</sequence>
<dbReference type="Proteomes" id="UP001499989">
    <property type="component" value="Unassembled WGS sequence"/>
</dbReference>
<organism evidence="1 2">
    <name type="scientific">Streptomyces violaceolatus</name>
    <dbReference type="NCBI Taxonomy" id="67378"/>
    <lineage>
        <taxon>Bacteria</taxon>
        <taxon>Bacillati</taxon>
        <taxon>Actinomycetota</taxon>
        <taxon>Actinomycetes</taxon>
        <taxon>Kitasatosporales</taxon>
        <taxon>Streptomycetaceae</taxon>
        <taxon>Streptomyces</taxon>
        <taxon>Streptomyces violaceoruber group</taxon>
    </lineage>
</organism>
<protein>
    <submittedName>
        <fullName evidence="1">Uncharacterized protein</fullName>
    </submittedName>
</protein>
<reference evidence="1 2" key="1">
    <citation type="journal article" date="2019" name="Int. J. Syst. Evol. Microbiol.">
        <title>The Global Catalogue of Microorganisms (GCM) 10K type strain sequencing project: providing services to taxonomists for standard genome sequencing and annotation.</title>
        <authorList>
            <consortium name="The Broad Institute Genomics Platform"/>
            <consortium name="The Broad Institute Genome Sequencing Center for Infectious Disease"/>
            <person name="Wu L."/>
            <person name="Ma J."/>
        </authorList>
    </citation>
    <scope>NUCLEOTIDE SEQUENCE [LARGE SCALE GENOMIC DNA]</scope>
    <source>
        <strain evidence="1 2">JCM 4531</strain>
    </source>
</reference>
<comment type="caution">
    <text evidence="1">The sequence shown here is derived from an EMBL/GenBank/DDBJ whole genome shotgun (WGS) entry which is preliminary data.</text>
</comment>